<evidence type="ECO:0000313" key="1">
    <source>
        <dbReference type="EMBL" id="TQR19922.1"/>
    </source>
</evidence>
<sequence length="290" mass="34872">MINERIKQIEDEVDQYLYNKLDENIPRYKYIYHMNLVYIDYIIKNQLWFSQVEKHIVFSLSYNTFLAYKKLKEEDTTDFNFDQNLYLVCFENLIFGMEYSMLCEVFPAVRSNKTRMNINEEKKTITVQQDNLPRGQYEFFLKYIMKKSLSYTLQMTSGMLEKKPIEEAAWELTEGYFSFWNENMMYDDFEPYSRQDWGGISSFFTSAAMRRFIRLYREDFNLNRIKPAKVMVVLSPYGREKLVEYTISQDKEMVEKVLNDLIYKPIGNGLFPKSHLSDSPVICTKDDIYY</sequence>
<comment type="caution">
    <text evidence="1">The sequence shown here is derived from an EMBL/GenBank/DDBJ whole genome shotgun (WGS) entry which is preliminary data.</text>
</comment>
<protein>
    <submittedName>
        <fullName evidence="1">Uncharacterized protein</fullName>
    </submittedName>
</protein>
<dbReference type="Proteomes" id="UP000316626">
    <property type="component" value="Unassembled WGS sequence"/>
</dbReference>
<accession>A0A544TR58</accession>
<gene>
    <name evidence="1" type="ORF">FG384_09670</name>
</gene>
<dbReference type="AlphaFoldDB" id="A0A544TR58"/>
<proteinExistence type="predicted"/>
<dbReference type="EMBL" id="VDGI01000009">
    <property type="protein sequence ID" value="TQR19922.1"/>
    <property type="molecule type" value="Genomic_DNA"/>
</dbReference>
<name>A0A544TR58_9BACI</name>
<reference evidence="1 2" key="1">
    <citation type="submission" date="2019-06" db="EMBL/GenBank/DDBJ databases">
        <title>Psychrobacillus vulpis sp. nov., a new species isolated from feces of a red fox that inhabits in The Tablas de Daimiel Natural Park, Albacete, Spain.</title>
        <authorList>
            <person name="Rodriguez M."/>
            <person name="Reina J.C."/>
            <person name="Bejar V."/>
            <person name="Llamas I."/>
        </authorList>
    </citation>
    <scope>NUCLEOTIDE SEQUENCE [LARGE SCALE GENOMIC DNA]</scope>
    <source>
        <strain evidence="1 2">Z8</strain>
    </source>
</reference>
<dbReference type="RefSeq" id="WP_142642400.1">
    <property type="nucleotide sequence ID" value="NZ_VDGI01000009.1"/>
</dbReference>
<dbReference type="OrthoDB" id="9816937at2"/>
<evidence type="ECO:0000313" key="2">
    <source>
        <dbReference type="Proteomes" id="UP000316626"/>
    </source>
</evidence>
<organism evidence="1 2">
    <name type="scientific">Psychrobacillus vulpis</name>
    <dbReference type="NCBI Taxonomy" id="2325572"/>
    <lineage>
        <taxon>Bacteria</taxon>
        <taxon>Bacillati</taxon>
        <taxon>Bacillota</taxon>
        <taxon>Bacilli</taxon>
        <taxon>Bacillales</taxon>
        <taxon>Bacillaceae</taxon>
        <taxon>Psychrobacillus</taxon>
    </lineage>
</organism>
<keyword evidence="2" id="KW-1185">Reference proteome</keyword>